<evidence type="ECO:0000256" key="1">
    <source>
        <dbReference type="ARBA" id="ARBA00022536"/>
    </source>
</evidence>
<dbReference type="AlphaFoldDB" id="A0A914BJ78"/>
<dbReference type="RefSeq" id="XP_038075497.1">
    <property type="nucleotide sequence ID" value="XM_038219569.1"/>
</dbReference>
<dbReference type="SUPFAM" id="SSF57196">
    <property type="entry name" value="EGF/Laminin"/>
    <property type="match status" value="1"/>
</dbReference>
<evidence type="ECO:0000256" key="5">
    <source>
        <dbReference type="ARBA" id="ARBA00023157"/>
    </source>
</evidence>
<dbReference type="PANTHER" id="PTHR46393:SF7">
    <property type="entry name" value="COMPLEMENT C2"/>
    <property type="match status" value="1"/>
</dbReference>
<evidence type="ECO:0000256" key="2">
    <source>
        <dbReference type="ARBA" id="ARBA00022659"/>
    </source>
</evidence>
<dbReference type="InterPro" id="IPR035976">
    <property type="entry name" value="Sushi/SCR/CCP_sf"/>
</dbReference>
<keyword evidence="9" id="KW-1133">Transmembrane helix</keyword>
<evidence type="ECO:0008006" key="14">
    <source>
        <dbReference type="Google" id="ProtNLM"/>
    </source>
</evidence>
<keyword evidence="1 7" id="KW-0245">EGF-like domain</keyword>
<proteinExistence type="predicted"/>
<dbReference type="InterPro" id="IPR000742">
    <property type="entry name" value="EGF"/>
</dbReference>
<dbReference type="FunFam" id="2.10.25.10:FF:000109">
    <property type="entry name" value="Notch homolog 4, [Drosophila]"/>
    <property type="match status" value="1"/>
</dbReference>
<feature type="domain" description="Sushi" evidence="11">
    <location>
        <begin position="128"/>
        <end position="189"/>
    </location>
</feature>
<keyword evidence="9" id="KW-0812">Transmembrane</keyword>
<evidence type="ECO:0000256" key="9">
    <source>
        <dbReference type="SAM" id="Phobius"/>
    </source>
</evidence>
<dbReference type="InterPro" id="IPR000436">
    <property type="entry name" value="Sushi_SCR_CCP_dom"/>
</dbReference>
<evidence type="ECO:0000313" key="12">
    <source>
        <dbReference type="EnsemblMetazoa" id="XP_038075497.1"/>
    </source>
</evidence>
<keyword evidence="4" id="KW-0677">Repeat</keyword>
<dbReference type="OrthoDB" id="406096at2759"/>
<dbReference type="Gene3D" id="2.10.25.10">
    <property type="entry name" value="Laminin"/>
    <property type="match status" value="1"/>
</dbReference>
<dbReference type="SMART" id="SM00032">
    <property type="entry name" value="CCP"/>
    <property type="match status" value="2"/>
</dbReference>
<feature type="disulfide bond" evidence="7">
    <location>
        <begin position="47"/>
        <end position="56"/>
    </location>
</feature>
<dbReference type="OMA" id="SCITHNT"/>
<feature type="domain" description="Sushi" evidence="11">
    <location>
        <begin position="60"/>
        <end position="121"/>
    </location>
</feature>
<dbReference type="Pfam" id="PF00008">
    <property type="entry name" value="EGF"/>
    <property type="match status" value="1"/>
</dbReference>
<evidence type="ECO:0000256" key="3">
    <source>
        <dbReference type="ARBA" id="ARBA00022729"/>
    </source>
</evidence>
<feature type="disulfide bond" evidence="8">
    <location>
        <begin position="160"/>
        <end position="187"/>
    </location>
</feature>
<dbReference type="CDD" id="cd00033">
    <property type="entry name" value="CCP"/>
    <property type="match status" value="2"/>
</dbReference>
<accession>A0A914BJ78</accession>
<dbReference type="EnsemblMetazoa" id="XM_038219569.1">
    <property type="protein sequence ID" value="XP_038075497.1"/>
    <property type="gene ID" value="LOC119743187"/>
</dbReference>
<keyword evidence="13" id="KW-1185">Reference proteome</keyword>
<dbReference type="PROSITE" id="PS00022">
    <property type="entry name" value="EGF_1"/>
    <property type="match status" value="1"/>
</dbReference>
<comment type="caution">
    <text evidence="7">Lacks conserved residue(s) required for the propagation of feature annotation.</text>
</comment>
<feature type="disulfide bond" evidence="8">
    <location>
        <begin position="92"/>
        <end position="119"/>
    </location>
</feature>
<dbReference type="PROSITE" id="PS50923">
    <property type="entry name" value="SUSHI"/>
    <property type="match status" value="2"/>
</dbReference>
<keyword evidence="9" id="KW-0472">Membrane</keyword>
<feature type="domain" description="EGF-like" evidence="10">
    <location>
        <begin position="21"/>
        <end position="57"/>
    </location>
</feature>
<evidence type="ECO:0000256" key="6">
    <source>
        <dbReference type="ARBA" id="ARBA00023180"/>
    </source>
</evidence>
<evidence type="ECO:0000259" key="10">
    <source>
        <dbReference type="PROSITE" id="PS50026"/>
    </source>
</evidence>
<evidence type="ECO:0000313" key="13">
    <source>
        <dbReference type="Proteomes" id="UP000887568"/>
    </source>
</evidence>
<name>A0A914BJ78_PATMI</name>
<sequence>MDVVNGFTCLCPSGSPACSSSGDLCDSGPCVNEGTCIDVPGGFTCQCPAGYDGPTCDSVARCLLTNDQSDVLIVVSVEQAVYLPGDLIEYGCPDGYHLSGSATRYCRSDFSWSGHEPECVMEDRASTAHCVLTLNSSDVLTIVAGQQAVYLPGDSVEYACPDGYHLRGSATRICQADSKWSGQPAECLMTSLRSDGRAVPVVPIVSGIGAVIFFAVVLAIAITFFIRKRTASYGDELVNTPDVAYRTSKDLFMGGTYAEAKETTNEPIYQDSIL</sequence>
<keyword evidence="5 7" id="KW-1015">Disulfide bond</keyword>
<keyword evidence="2 8" id="KW-0768">Sushi</keyword>
<feature type="transmembrane region" description="Helical" evidence="9">
    <location>
        <begin position="201"/>
        <end position="226"/>
    </location>
</feature>
<dbReference type="PROSITE" id="PS50026">
    <property type="entry name" value="EGF_3"/>
    <property type="match status" value="1"/>
</dbReference>
<dbReference type="SMART" id="SM00181">
    <property type="entry name" value="EGF"/>
    <property type="match status" value="1"/>
</dbReference>
<protein>
    <recommendedName>
        <fullName evidence="14">Sushi, von Willebrand factor type A, EGF and pentraxin domain-containing protein 1-like</fullName>
    </recommendedName>
</protein>
<dbReference type="GeneID" id="119743187"/>
<dbReference type="CDD" id="cd00054">
    <property type="entry name" value="EGF_CA"/>
    <property type="match status" value="1"/>
</dbReference>
<dbReference type="SMART" id="SM00179">
    <property type="entry name" value="EGF_CA"/>
    <property type="match status" value="1"/>
</dbReference>
<dbReference type="Pfam" id="PF12661">
    <property type="entry name" value="hEGF"/>
    <property type="match status" value="1"/>
</dbReference>
<organism evidence="12 13">
    <name type="scientific">Patiria miniata</name>
    <name type="common">Bat star</name>
    <name type="synonym">Asterina miniata</name>
    <dbReference type="NCBI Taxonomy" id="46514"/>
    <lineage>
        <taxon>Eukaryota</taxon>
        <taxon>Metazoa</taxon>
        <taxon>Echinodermata</taxon>
        <taxon>Eleutherozoa</taxon>
        <taxon>Asterozoa</taxon>
        <taxon>Asteroidea</taxon>
        <taxon>Valvatacea</taxon>
        <taxon>Valvatida</taxon>
        <taxon>Asterinidae</taxon>
        <taxon>Patiria</taxon>
    </lineage>
</organism>
<dbReference type="GO" id="GO:0005509">
    <property type="term" value="F:calcium ion binding"/>
    <property type="evidence" value="ECO:0007669"/>
    <property type="project" value="InterPro"/>
</dbReference>
<reference evidence="12" key="1">
    <citation type="submission" date="2022-11" db="UniProtKB">
        <authorList>
            <consortium name="EnsemblMetazoa"/>
        </authorList>
    </citation>
    <scope>IDENTIFICATION</scope>
</reference>
<evidence type="ECO:0000256" key="7">
    <source>
        <dbReference type="PROSITE-ProRule" id="PRU00076"/>
    </source>
</evidence>
<dbReference type="Pfam" id="PF00084">
    <property type="entry name" value="Sushi"/>
    <property type="match status" value="2"/>
</dbReference>
<evidence type="ECO:0000256" key="8">
    <source>
        <dbReference type="PROSITE-ProRule" id="PRU00302"/>
    </source>
</evidence>
<dbReference type="SUPFAM" id="SSF57535">
    <property type="entry name" value="Complement control module/SCR domain"/>
    <property type="match status" value="2"/>
</dbReference>
<dbReference type="Proteomes" id="UP000887568">
    <property type="component" value="Unplaced"/>
</dbReference>
<dbReference type="PROSITE" id="PS01186">
    <property type="entry name" value="EGF_2"/>
    <property type="match status" value="1"/>
</dbReference>
<dbReference type="PANTHER" id="PTHR46393">
    <property type="entry name" value="SUSHI DOMAIN-CONTAINING PROTEIN"/>
    <property type="match status" value="1"/>
</dbReference>
<dbReference type="PROSITE" id="PS00010">
    <property type="entry name" value="ASX_HYDROXYL"/>
    <property type="match status" value="1"/>
</dbReference>
<dbReference type="InterPro" id="IPR001881">
    <property type="entry name" value="EGF-like_Ca-bd_dom"/>
</dbReference>
<dbReference type="InterPro" id="IPR000152">
    <property type="entry name" value="EGF-type_Asp/Asn_hydroxyl_site"/>
</dbReference>
<evidence type="ECO:0000259" key="11">
    <source>
        <dbReference type="PROSITE" id="PS50923"/>
    </source>
</evidence>
<dbReference type="InterPro" id="IPR013032">
    <property type="entry name" value="EGF-like_CS"/>
</dbReference>
<dbReference type="Gene3D" id="2.10.70.10">
    <property type="entry name" value="Complement Module, domain 1"/>
    <property type="match status" value="2"/>
</dbReference>
<evidence type="ECO:0000256" key="4">
    <source>
        <dbReference type="ARBA" id="ARBA00022737"/>
    </source>
</evidence>
<keyword evidence="3" id="KW-0732">Signal</keyword>
<keyword evidence="6" id="KW-0325">Glycoprotein</keyword>